<evidence type="ECO:0000313" key="3">
    <source>
        <dbReference type="Proteomes" id="UP001305647"/>
    </source>
</evidence>
<comment type="caution">
    <text evidence="2">The sequence shown here is derived from an EMBL/GenBank/DDBJ whole genome shotgun (WGS) entry which is preliminary data.</text>
</comment>
<feature type="region of interest" description="Disordered" evidence="1">
    <location>
        <begin position="135"/>
        <end position="168"/>
    </location>
</feature>
<dbReference type="EMBL" id="MU863634">
    <property type="protein sequence ID" value="KAK4101605.1"/>
    <property type="molecule type" value="Genomic_DNA"/>
</dbReference>
<accession>A0AAN6T1G3</accession>
<evidence type="ECO:0000313" key="2">
    <source>
        <dbReference type="EMBL" id="KAK4101605.1"/>
    </source>
</evidence>
<feature type="region of interest" description="Disordered" evidence="1">
    <location>
        <begin position="26"/>
        <end position="50"/>
    </location>
</feature>
<name>A0AAN6T1G3_9PEZI</name>
<feature type="compositionally biased region" description="Polar residues" evidence="1">
    <location>
        <begin position="137"/>
        <end position="159"/>
    </location>
</feature>
<sequence>MASSRFRVRYLYCTKHEVGCLQVFAPPGRGQPGHPSQESKTARVSDSRYNTQHAVRVSRNSWECVKIIDRLSGIPIAPSCSYHTVGAAKPFTGPTIPTIIGDAPEPRNEAPAHDFNPSRSPLGIRFQKNRDRPIPSLTRTLLDPTTGSKTVNPLETLSASHPKPQDRHPLLQFCTPGRLVSAAGVSRHEAHHQSQG</sequence>
<proteinExistence type="predicted"/>
<gene>
    <name evidence="2" type="ORF">N658DRAFT_49042</name>
</gene>
<dbReference type="Proteomes" id="UP001305647">
    <property type="component" value="Unassembled WGS sequence"/>
</dbReference>
<keyword evidence="3" id="KW-1185">Reference proteome</keyword>
<reference evidence="2" key="2">
    <citation type="submission" date="2023-05" db="EMBL/GenBank/DDBJ databases">
        <authorList>
            <consortium name="Lawrence Berkeley National Laboratory"/>
            <person name="Steindorff A."/>
            <person name="Hensen N."/>
            <person name="Bonometti L."/>
            <person name="Westerberg I."/>
            <person name="Brannstrom I.O."/>
            <person name="Guillou S."/>
            <person name="Cros-Aarteil S."/>
            <person name="Calhoun S."/>
            <person name="Haridas S."/>
            <person name="Kuo A."/>
            <person name="Mondo S."/>
            <person name="Pangilinan J."/>
            <person name="Riley R."/>
            <person name="Labutti K."/>
            <person name="Andreopoulos B."/>
            <person name="Lipzen A."/>
            <person name="Chen C."/>
            <person name="Yanf M."/>
            <person name="Daum C."/>
            <person name="Ng V."/>
            <person name="Clum A."/>
            <person name="Ohm R."/>
            <person name="Martin F."/>
            <person name="Silar P."/>
            <person name="Natvig D."/>
            <person name="Lalanne C."/>
            <person name="Gautier V."/>
            <person name="Ament-Velasquez S.L."/>
            <person name="Kruys A."/>
            <person name="Hutchinson M.I."/>
            <person name="Powell A.J."/>
            <person name="Barry K."/>
            <person name="Miller A.N."/>
            <person name="Grigoriev I.V."/>
            <person name="Debuchy R."/>
            <person name="Gladieux P."/>
            <person name="Thoren M.H."/>
            <person name="Johannesson H."/>
        </authorList>
    </citation>
    <scope>NUCLEOTIDE SEQUENCE</scope>
    <source>
        <strain evidence="2">CBS 757.83</strain>
    </source>
</reference>
<reference evidence="2" key="1">
    <citation type="journal article" date="2023" name="Mol. Phylogenet. Evol.">
        <title>Genome-scale phylogeny and comparative genomics of the fungal order Sordariales.</title>
        <authorList>
            <person name="Hensen N."/>
            <person name="Bonometti L."/>
            <person name="Westerberg I."/>
            <person name="Brannstrom I.O."/>
            <person name="Guillou S."/>
            <person name="Cros-Aarteil S."/>
            <person name="Calhoun S."/>
            <person name="Haridas S."/>
            <person name="Kuo A."/>
            <person name="Mondo S."/>
            <person name="Pangilinan J."/>
            <person name="Riley R."/>
            <person name="LaButti K."/>
            <person name="Andreopoulos B."/>
            <person name="Lipzen A."/>
            <person name="Chen C."/>
            <person name="Yan M."/>
            <person name="Daum C."/>
            <person name="Ng V."/>
            <person name="Clum A."/>
            <person name="Steindorff A."/>
            <person name="Ohm R.A."/>
            <person name="Martin F."/>
            <person name="Silar P."/>
            <person name="Natvig D.O."/>
            <person name="Lalanne C."/>
            <person name="Gautier V."/>
            <person name="Ament-Velasquez S.L."/>
            <person name="Kruys A."/>
            <person name="Hutchinson M.I."/>
            <person name="Powell A.J."/>
            <person name="Barry K."/>
            <person name="Miller A.N."/>
            <person name="Grigoriev I.V."/>
            <person name="Debuchy R."/>
            <person name="Gladieux P."/>
            <person name="Hiltunen Thoren M."/>
            <person name="Johannesson H."/>
        </authorList>
    </citation>
    <scope>NUCLEOTIDE SEQUENCE</scope>
    <source>
        <strain evidence="2">CBS 757.83</strain>
    </source>
</reference>
<organism evidence="2 3">
    <name type="scientific">Parathielavia hyrcaniae</name>
    <dbReference type="NCBI Taxonomy" id="113614"/>
    <lineage>
        <taxon>Eukaryota</taxon>
        <taxon>Fungi</taxon>
        <taxon>Dikarya</taxon>
        <taxon>Ascomycota</taxon>
        <taxon>Pezizomycotina</taxon>
        <taxon>Sordariomycetes</taxon>
        <taxon>Sordariomycetidae</taxon>
        <taxon>Sordariales</taxon>
        <taxon>Chaetomiaceae</taxon>
        <taxon>Parathielavia</taxon>
    </lineage>
</organism>
<dbReference type="AlphaFoldDB" id="A0AAN6T1G3"/>
<evidence type="ECO:0000256" key="1">
    <source>
        <dbReference type="SAM" id="MobiDB-lite"/>
    </source>
</evidence>
<protein>
    <submittedName>
        <fullName evidence="2">Uncharacterized protein</fullName>
    </submittedName>
</protein>